<feature type="compositionally biased region" description="Polar residues" evidence="2">
    <location>
        <begin position="539"/>
        <end position="554"/>
    </location>
</feature>
<dbReference type="Proteomes" id="UP000800235">
    <property type="component" value="Unassembled WGS sequence"/>
</dbReference>
<reference evidence="5" key="1">
    <citation type="journal article" date="2020" name="Stud. Mycol.">
        <title>101 Dothideomycetes genomes: a test case for predicting lifestyles and emergence of pathogens.</title>
        <authorList>
            <person name="Haridas S."/>
            <person name="Albert R."/>
            <person name="Binder M."/>
            <person name="Bloem J."/>
            <person name="Labutti K."/>
            <person name="Salamov A."/>
            <person name="Andreopoulos B."/>
            <person name="Baker S."/>
            <person name="Barry K."/>
            <person name="Bills G."/>
            <person name="Bluhm B."/>
            <person name="Cannon C."/>
            <person name="Castanera R."/>
            <person name="Culley D."/>
            <person name="Daum C."/>
            <person name="Ezra D."/>
            <person name="Gonzalez J."/>
            <person name="Henrissat B."/>
            <person name="Kuo A."/>
            <person name="Liang C."/>
            <person name="Lipzen A."/>
            <person name="Lutzoni F."/>
            <person name="Magnuson J."/>
            <person name="Mondo S."/>
            <person name="Nolan M."/>
            <person name="Ohm R."/>
            <person name="Pangilinan J."/>
            <person name="Park H.-J."/>
            <person name="Ramirez L."/>
            <person name="Alfaro M."/>
            <person name="Sun H."/>
            <person name="Tritt A."/>
            <person name="Yoshinaga Y."/>
            <person name="Zwiers L.-H."/>
            <person name="Turgeon B."/>
            <person name="Goodwin S."/>
            <person name="Spatafora J."/>
            <person name="Crous P."/>
            <person name="Grigoriev I."/>
        </authorList>
    </citation>
    <scope>NUCLEOTIDE SEQUENCE</scope>
    <source>
        <strain evidence="5">CBS 130266</strain>
    </source>
</reference>
<keyword evidence="3" id="KW-0472">Membrane</keyword>
<keyword evidence="6" id="KW-1185">Reference proteome</keyword>
<dbReference type="Gene3D" id="2.40.70.10">
    <property type="entry name" value="Acid Proteases"/>
    <property type="match status" value="2"/>
</dbReference>
<name>A0A9P4TX81_9PEZI</name>
<sequence length="642" mass="69899">MLSKRQNAAATPKPYVVPTSKAFDGNDGKWSTFVINVGNPGQNFRVLISTSGSTTWVPLPEGCTTSDPSDCPDQRGVELFAGAQSRGYDSKQSSVSKLIGLYKMELGSTDMNSSYGAQYSDHTARFGYDSIGLGPASDKSLMLSPEIIGGMVDKDFFLGSFGLAMNPSNFGTGALPTFLSLLPNSSFEPIPSLSYTYTAGASYRNNYAGSLVLGGYDKSKFKTPQVTYNMASSDDNILNVAIQSITVDANSNSESATIGTDNFAHPFSASIDSTLPYLWLPRPVCDRFAQIFGLTYDESTDLYLVNRTSRARNLQSTISFKLGQLQTSNNYSVINFPYAAFDLNASWPIYPESTNYFPIRRAPNDVYTLGRTFLQEAHLTVDYGRKTFSLAPTNFGNGREELVPILTAKSRTTKKGLGTGALIGIIIGAVLLFLLLLGLLFCLFRRRRRRQKSTVSLHSNSGTASNVPQTGNWTWNPSPSNHGSIEWQGSSNGRHSSNATSNGRRGDMVSPMMSTTSSEAAWPLPNNYEMPASGAARHTSVSQFSSTEDSSPESTGIRDRSNESMLSSTYHTPPEEKPRILNNGPAELSTDSEIHELESPAVSHNTHSMAESPRVSYNSHSMAERYRNLLTPPPEEETGSVK</sequence>
<dbReference type="InterPro" id="IPR021109">
    <property type="entry name" value="Peptidase_aspartic_dom_sf"/>
</dbReference>
<dbReference type="PRINTS" id="PR00792">
    <property type="entry name" value="PEPSIN"/>
</dbReference>
<dbReference type="PANTHER" id="PTHR47966:SF51">
    <property type="entry name" value="BETA-SITE APP-CLEAVING ENZYME, ISOFORM A-RELATED"/>
    <property type="match status" value="1"/>
</dbReference>
<dbReference type="InterPro" id="IPR033121">
    <property type="entry name" value="PEPTIDASE_A1"/>
</dbReference>
<gene>
    <name evidence="5" type="ORF">EJ08DRAFT_327155</name>
</gene>
<accession>A0A9P4TX81</accession>
<dbReference type="PANTHER" id="PTHR47966">
    <property type="entry name" value="BETA-SITE APP-CLEAVING ENZYME, ISOFORM A-RELATED"/>
    <property type="match status" value="1"/>
</dbReference>
<dbReference type="CDD" id="cd05471">
    <property type="entry name" value="pepsin_like"/>
    <property type="match status" value="1"/>
</dbReference>
<dbReference type="PROSITE" id="PS51767">
    <property type="entry name" value="PEPTIDASE_A1"/>
    <property type="match status" value="1"/>
</dbReference>
<dbReference type="GO" id="GO:0000324">
    <property type="term" value="C:fungal-type vacuole"/>
    <property type="evidence" value="ECO:0007669"/>
    <property type="project" value="TreeGrafter"/>
</dbReference>
<comment type="similarity">
    <text evidence="1">Belongs to the peptidase A1 family.</text>
</comment>
<feature type="compositionally biased region" description="Polar residues" evidence="2">
    <location>
        <begin position="453"/>
        <end position="503"/>
    </location>
</feature>
<keyword evidence="3" id="KW-0812">Transmembrane</keyword>
<evidence type="ECO:0000313" key="5">
    <source>
        <dbReference type="EMBL" id="KAF2428360.1"/>
    </source>
</evidence>
<dbReference type="GO" id="GO:0004190">
    <property type="term" value="F:aspartic-type endopeptidase activity"/>
    <property type="evidence" value="ECO:0007669"/>
    <property type="project" value="InterPro"/>
</dbReference>
<feature type="transmembrane region" description="Helical" evidence="3">
    <location>
        <begin position="421"/>
        <end position="444"/>
    </location>
</feature>
<dbReference type="InterPro" id="IPR034164">
    <property type="entry name" value="Pepsin-like_dom"/>
</dbReference>
<dbReference type="InterPro" id="IPR001461">
    <property type="entry name" value="Aspartic_peptidase_A1"/>
</dbReference>
<dbReference type="GO" id="GO:0006508">
    <property type="term" value="P:proteolysis"/>
    <property type="evidence" value="ECO:0007669"/>
    <property type="project" value="UniProtKB-KW"/>
</dbReference>
<dbReference type="OrthoDB" id="4074350at2759"/>
<dbReference type="Pfam" id="PF00026">
    <property type="entry name" value="Asp"/>
    <property type="match status" value="1"/>
</dbReference>
<keyword evidence="5" id="KW-0378">Hydrolase</keyword>
<proteinExistence type="inferred from homology"/>
<feature type="domain" description="Peptidase A1" evidence="4">
    <location>
        <begin position="31"/>
        <end position="391"/>
    </location>
</feature>
<protein>
    <submittedName>
        <fullName evidence="5">Acid protease</fullName>
    </submittedName>
</protein>
<keyword evidence="3" id="KW-1133">Transmembrane helix</keyword>
<evidence type="ECO:0000256" key="3">
    <source>
        <dbReference type="SAM" id="Phobius"/>
    </source>
</evidence>
<comment type="caution">
    <text evidence="5">The sequence shown here is derived from an EMBL/GenBank/DDBJ whole genome shotgun (WGS) entry which is preliminary data.</text>
</comment>
<dbReference type="AlphaFoldDB" id="A0A9P4TX81"/>
<keyword evidence="5" id="KW-0645">Protease</keyword>
<evidence type="ECO:0000256" key="2">
    <source>
        <dbReference type="SAM" id="MobiDB-lite"/>
    </source>
</evidence>
<evidence type="ECO:0000256" key="1">
    <source>
        <dbReference type="ARBA" id="ARBA00007447"/>
    </source>
</evidence>
<organism evidence="5 6">
    <name type="scientific">Tothia fuscella</name>
    <dbReference type="NCBI Taxonomy" id="1048955"/>
    <lineage>
        <taxon>Eukaryota</taxon>
        <taxon>Fungi</taxon>
        <taxon>Dikarya</taxon>
        <taxon>Ascomycota</taxon>
        <taxon>Pezizomycotina</taxon>
        <taxon>Dothideomycetes</taxon>
        <taxon>Pleosporomycetidae</taxon>
        <taxon>Venturiales</taxon>
        <taxon>Cylindrosympodiaceae</taxon>
        <taxon>Tothia</taxon>
    </lineage>
</organism>
<dbReference type="EMBL" id="MU007055">
    <property type="protein sequence ID" value="KAF2428360.1"/>
    <property type="molecule type" value="Genomic_DNA"/>
</dbReference>
<evidence type="ECO:0000313" key="6">
    <source>
        <dbReference type="Proteomes" id="UP000800235"/>
    </source>
</evidence>
<feature type="compositionally biased region" description="Polar residues" evidence="2">
    <location>
        <begin position="602"/>
        <end position="621"/>
    </location>
</feature>
<dbReference type="SUPFAM" id="SSF50630">
    <property type="entry name" value="Acid proteases"/>
    <property type="match status" value="1"/>
</dbReference>
<evidence type="ECO:0000259" key="4">
    <source>
        <dbReference type="PROSITE" id="PS51767"/>
    </source>
</evidence>
<feature type="region of interest" description="Disordered" evidence="2">
    <location>
        <begin position="453"/>
        <end position="642"/>
    </location>
</feature>